<feature type="transmembrane region" description="Helical" evidence="1">
    <location>
        <begin position="7"/>
        <end position="28"/>
    </location>
</feature>
<proteinExistence type="predicted"/>
<dbReference type="Proteomes" id="UP000015104">
    <property type="component" value="Unassembled WGS sequence"/>
</dbReference>
<evidence type="ECO:0000313" key="2">
    <source>
        <dbReference type="EnsemblMetazoa" id="tetur30g02340.1"/>
    </source>
</evidence>
<name>T1L0Y0_TETUR</name>
<protein>
    <submittedName>
        <fullName evidence="2">Uncharacterized protein</fullName>
    </submittedName>
</protein>
<evidence type="ECO:0000256" key="1">
    <source>
        <dbReference type="SAM" id="Phobius"/>
    </source>
</evidence>
<dbReference type="AlphaFoldDB" id="T1L0Y0"/>
<keyword evidence="1" id="KW-1133">Transmembrane helix</keyword>
<dbReference type="EMBL" id="CAEY01000874">
    <property type="status" value="NOT_ANNOTATED_CDS"/>
    <property type="molecule type" value="Genomic_DNA"/>
</dbReference>
<evidence type="ECO:0000313" key="3">
    <source>
        <dbReference type="Proteomes" id="UP000015104"/>
    </source>
</evidence>
<organism evidence="2 3">
    <name type="scientific">Tetranychus urticae</name>
    <name type="common">Two-spotted spider mite</name>
    <dbReference type="NCBI Taxonomy" id="32264"/>
    <lineage>
        <taxon>Eukaryota</taxon>
        <taxon>Metazoa</taxon>
        <taxon>Ecdysozoa</taxon>
        <taxon>Arthropoda</taxon>
        <taxon>Chelicerata</taxon>
        <taxon>Arachnida</taxon>
        <taxon>Acari</taxon>
        <taxon>Acariformes</taxon>
        <taxon>Trombidiformes</taxon>
        <taxon>Prostigmata</taxon>
        <taxon>Eleutherengona</taxon>
        <taxon>Raphignathae</taxon>
        <taxon>Tetranychoidea</taxon>
        <taxon>Tetranychidae</taxon>
        <taxon>Tetranychus</taxon>
    </lineage>
</organism>
<sequence>MVLRRHIIRVICIIGCIGQLYVATFNYMSFNVRYGVQIDFPQSYELPNIDLAIPLAAYLNQTGLCDRFNESFQQFADFFNISIQRLEKSHYMQSAIIAKKIKVKDIEELILNPENDIVTLIIKQSNKVYILRKYCKIDRYFSNLNIYLRISCRNNSKPIILSTESIATDNIVLMSIAHRMNTLYAVRLADINSNMDSRIRSYTVVPSAANNLEVTRLSFKRIYYDALEYPYTTDCQDYDRNHELNNCIRDQMLNLPNQTLYSAAILSFNTYPGHLGFQRVSDEDFNSIYGYCSRLISKIDCHSMNYELRKDYIDGEVQTTLKFIDILPSIDPDIYYRAYPVTEFIIFFISILSNWFGLSIFDQLIYGTSYCKTCSERKIESANTNNRNSSQPIEEATYSIQPTQQLFRHRQLPKL</sequence>
<dbReference type="EnsemblMetazoa" id="tetur30g02340.1">
    <property type="protein sequence ID" value="tetur30g02340.1"/>
    <property type="gene ID" value="tetur30g02340"/>
</dbReference>
<accession>T1L0Y0</accession>
<keyword evidence="1" id="KW-0812">Transmembrane</keyword>
<dbReference type="HOGENOM" id="CLU_055906_0_0_1"/>
<keyword evidence="1" id="KW-0472">Membrane</keyword>
<reference evidence="2" key="2">
    <citation type="submission" date="2015-06" db="UniProtKB">
        <authorList>
            <consortium name="EnsemblMetazoa"/>
        </authorList>
    </citation>
    <scope>IDENTIFICATION</scope>
</reference>
<reference evidence="3" key="1">
    <citation type="submission" date="2011-08" db="EMBL/GenBank/DDBJ databases">
        <authorList>
            <person name="Rombauts S."/>
        </authorList>
    </citation>
    <scope>NUCLEOTIDE SEQUENCE</scope>
    <source>
        <strain evidence="3">London</strain>
    </source>
</reference>
<keyword evidence="3" id="KW-1185">Reference proteome</keyword>